<keyword evidence="2" id="KW-1185">Reference proteome</keyword>
<evidence type="ECO:0000313" key="2">
    <source>
        <dbReference type="Proteomes" id="UP000499080"/>
    </source>
</evidence>
<dbReference type="AlphaFoldDB" id="A0A4Y2WBQ5"/>
<comment type="caution">
    <text evidence="1">The sequence shown here is derived from an EMBL/GenBank/DDBJ whole genome shotgun (WGS) entry which is preliminary data.</text>
</comment>
<evidence type="ECO:0000313" key="1">
    <source>
        <dbReference type="EMBL" id="GBO34064.1"/>
    </source>
</evidence>
<gene>
    <name evidence="1" type="ORF">AVEN_65437_1</name>
</gene>
<protein>
    <submittedName>
        <fullName evidence="1">Uncharacterized protein</fullName>
    </submittedName>
</protein>
<proteinExistence type="predicted"/>
<name>A0A4Y2WBQ5_ARAVE</name>
<reference evidence="1 2" key="1">
    <citation type="journal article" date="2019" name="Sci. Rep.">
        <title>Orb-weaving spider Araneus ventricosus genome elucidates the spidroin gene catalogue.</title>
        <authorList>
            <person name="Kono N."/>
            <person name="Nakamura H."/>
            <person name="Ohtoshi R."/>
            <person name="Moran D.A.P."/>
            <person name="Shinohara A."/>
            <person name="Yoshida Y."/>
            <person name="Fujiwara M."/>
            <person name="Mori M."/>
            <person name="Tomita M."/>
            <person name="Arakawa K."/>
        </authorList>
    </citation>
    <scope>NUCLEOTIDE SEQUENCE [LARGE SCALE GENOMIC DNA]</scope>
</reference>
<dbReference type="EMBL" id="BGPR01057812">
    <property type="protein sequence ID" value="GBO34064.1"/>
    <property type="molecule type" value="Genomic_DNA"/>
</dbReference>
<sequence length="133" mass="15037">MHAWLLSSARSAKTETGVGSRDKAGAKRKGKFPRLTGYQVARTHTHQSLRVARLFGRYPHFRLVGSVDEGKIHYATITSVRFLWEINTVLHPAHTSDPGWCGRYEGFLSGLIDLSCCKLDLEFHLLQIETNRT</sequence>
<accession>A0A4Y2WBQ5</accession>
<organism evidence="1 2">
    <name type="scientific">Araneus ventricosus</name>
    <name type="common">Orbweaver spider</name>
    <name type="synonym">Epeira ventricosa</name>
    <dbReference type="NCBI Taxonomy" id="182803"/>
    <lineage>
        <taxon>Eukaryota</taxon>
        <taxon>Metazoa</taxon>
        <taxon>Ecdysozoa</taxon>
        <taxon>Arthropoda</taxon>
        <taxon>Chelicerata</taxon>
        <taxon>Arachnida</taxon>
        <taxon>Araneae</taxon>
        <taxon>Araneomorphae</taxon>
        <taxon>Entelegynae</taxon>
        <taxon>Araneoidea</taxon>
        <taxon>Araneidae</taxon>
        <taxon>Araneus</taxon>
    </lineage>
</organism>
<dbReference type="Proteomes" id="UP000499080">
    <property type="component" value="Unassembled WGS sequence"/>
</dbReference>